<keyword evidence="4 6" id="KW-1133">Transmembrane helix</keyword>
<reference evidence="8 9" key="1">
    <citation type="submission" date="2024-05" db="EMBL/GenBank/DDBJ databases">
        <authorList>
            <person name="Wallberg A."/>
        </authorList>
    </citation>
    <scope>NUCLEOTIDE SEQUENCE [LARGE SCALE GENOMIC DNA]</scope>
</reference>
<dbReference type="PROSITE" id="PS50262">
    <property type="entry name" value="G_PROTEIN_RECEP_F1_2"/>
    <property type="match status" value="1"/>
</dbReference>
<dbReference type="InterPro" id="IPR052954">
    <property type="entry name" value="GPCR-Ligand_Int"/>
</dbReference>
<dbReference type="InterPro" id="IPR000276">
    <property type="entry name" value="GPCR_Rhodpsn"/>
</dbReference>
<sequence>STSIWLTVAFTVERFIVVQCPIKGKVLCTLSRARRVTGVVYFFCFALTASTPHEWKVVTRDTSEGPVMALSLTQLGLDNTYRLLYYWFTAVTFILLPLMLLATFNFFLIQAVRR</sequence>
<evidence type="ECO:0000256" key="2">
    <source>
        <dbReference type="ARBA" id="ARBA00010663"/>
    </source>
</evidence>
<dbReference type="Gene3D" id="1.20.1070.10">
    <property type="entry name" value="Rhodopsin 7-helix transmembrane proteins"/>
    <property type="match status" value="1"/>
</dbReference>
<gene>
    <name evidence="8" type="ORF">MNOR_LOCUS799</name>
</gene>
<keyword evidence="9" id="KW-1185">Reference proteome</keyword>
<comment type="subcellular location">
    <subcellularLocation>
        <location evidence="1">Membrane</location>
    </subcellularLocation>
</comment>
<evidence type="ECO:0000313" key="8">
    <source>
        <dbReference type="EMBL" id="CAL4059756.1"/>
    </source>
</evidence>
<dbReference type="AlphaFoldDB" id="A0AAV2PLG0"/>
<feature type="non-terminal residue" evidence="8">
    <location>
        <position position="114"/>
    </location>
</feature>
<accession>A0AAV2PLG0</accession>
<proteinExistence type="inferred from homology"/>
<dbReference type="Pfam" id="PF00001">
    <property type="entry name" value="7tm_1"/>
    <property type="match status" value="1"/>
</dbReference>
<comment type="caution">
    <text evidence="8">The sequence shown here is derived from an EMBL/GenBank/DDBJ whole genome shotgun (WGS) entry which is preliminary data.</text>
</comment>
<dbReference type="Proteomes" id="UP001497623">
    <property type="component" value="Unassembled WGS sequence"/>
</dbReference>
<feature type="transmembrane region" description="Helical" evidence="6">
    <location>
        <begin position="84"/>
        <end position="108"/>
    </location>
</feature>
<dbReference type="PANTHER" id="PTHR46641:SF22">
    <property type="entry name" value="PROCTOLIN RECEPTOR, ISOFORM A"/>
    <property type="match status" value="1"/>
</dbReference>
<evidence type="ECO:0000256" key="3">
    <source>
        <dbReference type="ARBA" id="ARBA00022692"/>
    </source>
</evidence>
<feature type="domain" description="G-protein coupled receptors family 1 profile" evidence="7">
    <location>
        <begin position="1"/>
        <end position="114"/>
    </location>
</feature>
<evidence type="ECO:0000256" key="6">
    <source>
        <dbReference type="SAM" id="Phobius"/>
    </source>
</evidence>
<evidence type="ECO:0000256" key="5">
    <source>
        <dbReference type="ARBA" id="ARBA00023136"/>
    </source>
</evidence>
<evidence type="ECO:0000259" key="7">
    <source>
        <dbReference type="PROSITE" id="PS50262"/>
    </source>
</evidence>
<keyword evidence="3 6" id="KW-0812">Transmembrane</keyword>
<comment type="similarity">
    <text evidence="2">Belongs to the G-protein coupled receptor 1 family.</text>
</comment>
<organism evidence="8 9">
    <name type="scientific">Meganyctiphanes norvegica</name>
    <name type="common">Northern krill</name>
    <name type="synonym">Thysanopoda norvegica</name>
    <dbReference type="NCBI Taxonomy" id="48144"/>
    <lineage>
        <taxon>Eukaryota</taxon>
        <taxon>Metazoa</taxon>
        <taxon>Ecdysozoa</taxon>
        <taxon>Arthropoda</taxon>
        <taxon>Crustacea</taxon>
        <taxon>Multicrustacea</taxon>
        <taxon>Malacostraca</taxon>
        <taxon>Eumalacostraca</taxon>
        <taxon>Eucarida</taxon>
        <taxon>Euphausiacea</taxon>
        <taxon>Euphausiidae</taxon>
        <taxon>Meganyctiphanes</taxon>
    </lineage>
</organism>
<dbReference type="EMBL" id="CAXKWB010000189">
    <property type="protein sequence ID" value="CAL4059756.1"/>
    <property type="molecule type" value="Genomic_DNA"/>
</dbReference>
<dbReference type="SUPFAM" id="SSF81321">
    <property type="entry name" value="Family A G protein-coupled receptor-like"/>
    <property type="match status" value="1"/>
</dbReference>
<name>A0AAV2PLG0_MEGNR</name>
<dbReference type="GO" id="GO:0016020">
    <property type="term" value="C:membrane"/>
    <property type="evidence" value="ECO:0007669"/>
    <property type="project" value="UniProtKB-SubCell"/>
</dbReference>
<evidence type="ECO:0000313" key="9">
    <source>
        <dbReference type="Proteomes" id="UP001497623"/>
    </source>
</evidence>
<evidence type="ECO:0000256" key="4">
    <source>
        <dbReference type="ARBA" id="ARBA00022989"/>
    </source>
</evidence>
<dbReference type="PANTHER" id="PTHR46641">
    <property type="entry name" value="FMRFAMIDE RECEPTOR-RELATED"/>
    <property type="match status" value="1"/>
</dbReference>
<evidence type="ECO:0000256" key="1">
    <source>
        <dbReference type="ARBA" id="ARBA00004370"/>
    </source>
</evidence>
<keyword evidence="5 6" id="KW-0472">Membrane</keyword>
<protein>
    <recommendedName>
        <fullName evidence="7">G-protein coupled receptors family 1 profile domain-containing protein</fullName>
    </recommendedName>
</protein>
<dbReference type="InterPro" id="IPR017452">
    <property type="entry name" value="GPCR_Rhodpsn_7TM"/>
</dbReference>
<feature type="non-terminal residue" evidence="8">
    <location>
        <position position="1"/>
    </location>
</feature>
<dbReference type="GO" id="GO:0004930">
    <property type="term" value="F:G protein-coupled receptor activity"/>
    <property type="evidence" value="ECO:0007669"/>
    <property type="project" value="InterPro"/>
</dbReference>